<evidence type="ECO:0000313" key="1">
    <source>
        <dbReference type="EMBL" id="MDT0444218.1"/>
    </source>
</evidence>
<organism evidence="1 2">
    <name type="scientific">Streptomyces johnsoniae</name>
    <dbReference type="NCBI Taxonomy" id="3075532"/>
    <lineage>
        <taxon>Bacteria</taxon>
        <taxon>Bacillati</taxon>
        <taxon>Actinomycetota</taxon>
        <taxon>Actinomycetes</taxon>
        <taxon>Kitasatosporales</taxon>
        <taxon>Streptomycetaceae</taxon>
        <taxon>Streptomyces</taxon>
    </lineage>
</organism>
<comment type="caution">
    <text evidence="1">The sequence shown here is derived from an EMBL/GenBank/DDBJ whole genome shotgun (WGS) entry which is preliminary data.</text>
</comment>
<dbReference type="Proteomes" id="UP001183615">
    <property type="component" value="Unassembled WGS sequence"/>
</dbReference>
<dbReference type="EMBL" id="JAVREV010000008">
    <property type="protein sequence ID" value="MDT0444218.1"/>
    <property type="molecule type" value="Genomic_DNA"/>
</dbReference>
<reference evidence="2" key="1">
    <citation type="submission" date="2023-07" db="EMBL/GenBank/DDBJ databases">
        <title>30 novel species of actinomycetes from the DSMZ collection.</title>
        <authorList>
            <person name="Nouioui I."/>
        </authorList>
    </citation>
    <scope>NUCLEOTIDE SEQUENCE [LARGE SCALE GENOMIC DNA]</scope>
    <source>
        <strain evidence="2">DSM 41886</strain>
    </source>
</reference>
<protein>
    <submittedName>
        <fullName evidence="1">Uncharacterized protein</fullName>
    </submittedName>
</protein>
<proteinExistence type="predicted"/>
<accession>A0ABU2S5F9</accession>
<sequence>MTDESADRLRAAGRALGLRRFMGTMPFDVEAWLRQDLPSDLPEPEREDGGCVYHFAVRDHYGGGTYFELRCGARGSPYLSVGGGGTHPADPAGWRAAVGELNRIAGGSLLPPRKHIWLYGSEDPAGEDGDDDEYEAAVERVARLTGVARSPARRRWWPRSGD</sequence>
<gene>
    <name evidence="1" type="ORF">RM779_16680</name>
</gene>
<name>A0ABU2S5F9_9ACTN</name>
<keyword evidence="2" id="KW-1185">Reference proteome</keyword>
<dbReference type="RefSeq" id="WP_311618486.1">
    <property type="nucleotide sequence ID" value="NZ_JAVREV010000008.1"/>
</dbReference>
<evidence type="ECO:0000313" key="2">
    <source>
        <dbReference type="Proteomes" id="UP001183615"/>
    </source>
</evidence>